<dbReference type="GO" id="GO:0046872">
    <property type="term" value="F:metal ion binding"/>
    <property type="evidence" value="ECO:0007669"/>
    <property type="project" value="UniProtKB-KW"/>
</dbReference>
<dbReference type="GeneID" id="80019835"/>
<evidence type="ECO:0000256" key="3">
    <source>
        <dbReference type="ARBA" id="ARBA00011209"/>
    </source>
</evidence>
<dbReference type="PANTHER" id="PTHR23409">
    <property type="entry name" value="RIBONUCLEOSIDE-DIPHOSPHATE REDUCTASE SMALL CHAIN"/>
    <property type="match status" value="1"/>
</dbReference>
<dbReference type="Gene3D" id="1.10.620.20">
    <property type="entry name" value="Ribonucleotide Reductase, subunit A"/>
    <property type="match status" value="1"/>
</dbReference>
<dbReference type="GO" id="GO:0009263">
    <property type="term" value="P:deoxyribonucleotide biosynthetic process"/>
    <property type="evidence" value="ECO:0007669"/>
    <property type="project" value="UniProtKB-KW"/>
</dbReference>
<evidence type="ECO:0000256" key="7">
    <source>
        <dbReference type="ARBA" id="ARBA00023004"/>
    </source>
</evidence>
<organism evidence="9 10">
    <name type="scientific">Microbacterium phage Pumpernickel</name>
    <dbReference type="NCBI Taxonomy" id="2885983"/>
    <lineage>
        <taxon>Viruses</taxon>
        <taxon>Duplodnaviria</taxon>
        <taxon>Heunggongvirae</taxon>
        <taxon>Uroviricota</taxon>
        <taxon>Caudoviricetes</taxon>
        <taxon>Pumpernickelvirus</taxon>
        <taxon>Pumpernickelvirus pumpernickel</taxon>
    </lineage>
</organism>
<evidence type="ECO:0000256" key="8">
    <source>
        <dbReference type="ARBA" id="ARBA00023116"/>
    </source>
</evidence>
<proteinExistence type="inferred from homology"/>
<evidence type="ECO:0000256" key="6">
    <source>
        <dbReference type="ARBA" id="ARBA00023002"/>
    </source>
</evidence>
<dbReference type="GO" id="GO:0004748">
    <property type="term" value="F:ribonucleoside-diphosphate reductase activity, thioredoxin disulfide as acceptor"/>
    <property type="evidence" value="ECO:0007669"/>
    <property type="project" value="UniProtKB-EC"/>
</dbReference>
<keyword evidence="5" id="KW-0479">Metal-binding</keyword>
<keyword evidence="7" id="KW-0408">Iron</keyword>
<dbReference type="InterPro" id="IPR026494">
    <property type="entry name" value="RNR_NrdF-like"/>
</dbReference>
<dbReference type="InterPro" id="IPR009078">
    <property type="entry name" value="Ferritin-like_SF"/>
</dbReference>
<evidence type="ECO:0000256" key="4">
    <source>
        <dbReference type="ARBA" id="ARBA00012274"/>
    </source>
</evidence>
<dbReference type="Pfam" id="PF00268">
    <property type="entry name" value="Ribonuc_red_sm"/>
    <property type="match status" value="1"/>
</dbReference>
<dbReference type="PROSITE" id="PS00368">
    <property type="entry name" value="RIBORED_SMALL"/>
    <property type="match status" value="1"/>
</dbReference>
<evidence type="ECO:0000313" key="9">
    <source>
        <dbReference type="EMBL" id="UDL15944.1"/>
    </source>
</evidence>
<comment type="subunit">
    <text evidence="3">Tetramer of two alpha and two beta subunits.</text>
</comment>
<keyword evidence="6" id="KW-0560">Oxidoreductase</keyword>
<dbReference type="InterPro" id="IPR030475">
    <property type="entry name" value="RNR_small_AS"/>
</dbReference>
<dbReference type="InterPro" id="IPR033909">
    <property type="entry name" value="RNR_small"/>
</dbReference>
<dbReference type="EC" id="1.17.4.1" evidence="4"/>
<name>A0AAE8YBK4_9CAUD</name>
<protein>
    <recommendedName>
        <fullName evidence="4">ribonucleoside-diphosphate reductase</fullName>
        <ecNumber evidence="4">1.17.4.1</ecNumber>
    </recommendedName>
</protein>
<keyword evidence="10" id="KW-1185">Reference proteome</keyword>
<accession>A0AAE8YBK4</accession>
<comment type="similarity">
    <text evidence="2">Belongs to the ribonucleoside diphosphate reductase small chain family.</text>
</comment>
<gene>
    <name evidence="9" type="primary">194</name>
    <name evidence="9" type="ORF">SEA_PUMPERNICKEL_194</name>
</gene>
<evidence type="ECO:0000256" key="5">
    <source>
        <dbReference type="ARBA" id="ARBA00022723"/>
    </source>
</evidence>
<dbReference type="RefSeq" id="YP_010755184.1">
    <property type="nucleotide sequence ID" value="NC_073468.1"/>
</dbReference>
<reference evidence="9" key="1">
    <citation type="submission" date="2021-09" db="EMBL/GenBank/DDBJ databases">
        <authorList>
            <person name="Andersen S.H."/>
            <person name="Beall E.A."/>
            <person name="Cappelle B."/>
            <person name="Falteisek K.J."/>
            <person name="Fenske B.A."/>
            <person name="Gansluckner N.W."/>
            <person name="Gilbertson S.M."/>
            <person name="Krings K.J."/>
            <person name="Mobeck M."/>
            <person name="Odeku J.O."/>
            <person name="Poncelet M.E."/>
            <person name="Rohr J.R."/>
            <person name="Rolands L."/>
            <person name="Whipple C.D."/>
            <person name="Whipple E.M."/>
            <person name="Spring A.M."/>
            <person name="Klyczek K."/>
            <person name="Garlena R.A."/>
            <person name="Russell D.A."/>
            <person name="Pope W.H."/>
            <person name="Jacobs-Sera D."/>
            <person name="Hatfull G.F."/>
        </authorList>
    </citation>
    <scope>NUCLEOTIDE SEQUENCE</scope>
</reference>
<dbReference type="KEGG" id="vg:80019835"/>
<dbReference type="Proteomes" id="UP000827768">
    <property type="component" value="Segment"/>
</dbReference>
<dbReference type="SUPFAM" id="SSF47240">
    <property type="entry name" value="Ferritin-like"/>
    <property type="match status" value="1"/>
</dbReference>
<comment type="cofactor">
    <cofactor evidence="1">
        <name>Fe cation</name>
        <dbReference type="ChEBI" id="CHEBI:24875"/>
    </cofactor>
</comment>
<evidence type="ECO:0000256" key="2">
    <source>
        <dbReference type="ARBA" id="ARBA00009303"/>
    </source>
</evidence>
<dbReference type="CDD" id="cd01049">
    <property type="entry name" value="RNRR2"/>
    <property type="match status" value="1"/>
</dbReference>
<dbReference type="InterPro" id="IPR000358">
    <property type="entry name" value="RNR_small_fam"/>
</dbReference>
<dbReference type="InterPro" id="IPR012348">
    <property type="entry name" value="RNR-like"/>
</dbReference>
<evidence type="ECO:0000313" key="10">
    <source>
        <dbReference type="Proteomes" id="UP000827768"/>
    </source>
</evidence>
<dbReference type="PANTHER" id="PTHR23409:SF18">
    <property type="entry name" value="RIBONUCLEOSIDE-DIPHOSPHATE REDUCTASE SUBUNIT M2"/>
    <property type="match status" value="1"/>
</dbReference>
<dbReference type="NCBIfam" id="TIGR04171">
    <property type="entry name" value="RNR_1b_NrdF"/>
    <property type="match status" value="1"/>
</dbReference>
<sequence length="316" mass="36316">MRDNENLVLPINWNEVPEFENQIWQTLTTNFWVPERVNMSGDLASWRRLTDAEQELVLRVFAGLTLLDTIQGTVGAVKLLQDAKNPFQEAILSNIVFMEQVHAKSYSNIFSTLANTERINDAFRWSRENEFLIKKQKMILEAYDGDDPLKRAIASVFLESGLFFSGFGLPFYMAGRGKLPNTADMIRLILRDEAIHGYAIGYWFQRDLPEDKVEEYKNWALDFALELYANEEKYTRSLYDEAGLTSTILPYVRYNFSKAFQNLGFDPLFPDTISDIDPVLASSMSQQENGDFFSGTTTYAIGKTEDVDGEIDDWEF</sequence>
<dbReference type="EMBL" id="OK040790">
    <property type="protein sequence ID" value="UDL15944.1"/>
    <property type="molecule type" value="Genomic_DNA"/>
</dbReference>
<evidence type="ECO:0000256" key="1">
    <source>
        <dbReference type="ARBA" id="ARBA00001962"/>
    </source>
</evidence>
<keyword evidence="8" id="KW-0215">Deoxyribonucleotide synthesis</keyword>